<dbReference type="SUPFAM" id="SSF48498">
    <property type="entry name" value="Tetracyclin repressor-like, C-terminal domain"/>
    <property type="match status" value="1"/>
</dbReference>
<dbReference type="PANTHER" id="PTHR43479:SF23">
    <property type="entry name" value="HTH TETR-TYPE DOMAIN-CONTAINING PROTEIN"/>
    <property type="match status" value="1"/>
</dbReference>
<accession>A0A239TIE6</accession>
<dbReference type="AlphaFoldDB" id="A0A239TIE6"/>
<dbReference type="Gene3D" id="1.10.357.10">
    <property type="entry name" value="Tetracycline Repressor, domain 2"/>
    <property type="match status" value="1"/>
</dbReference>
<dbReference type="InterPro" id="IPR009057">
    <property type="entry name" value="Homeodomain-like_sf"/>
</dbReference>
<dbReference type="Proteomes" id="UP000321736">
    <property type="component" value="Unassembled WGS sequence"/>
</dbReference>
<dbReference type="InterPro" id="IPR001647">
    <property type="entry name" value="HTH_TetR"/>
</dbReference>
<dbReference type="InterPro" id="IPR039532">
    <property type="entry name" value="TetR_C_Firmicutes"/>
</dbReference>
<comment type="caution">
    <text evidence="2">The sequence shown here is derived from an EMBL/GenBank/DDBJ whole genome shotgun (WGS) entry which is preliminary data.</text>
</comment>
<dbReference type="InterPro" id="IPR050624">
    <property type="entry name" value="HTH-type_Tx_Regulator"/>
</dbReference>
<dbReference type="EMBL" id="BKAR01000011">
    <property type="protein sequence ID" value="GEP84530.1"/>
    <property type="molecule type" value="Genomic_DNA"/>
</dbReference>
<keyword evidence="3" id="KW-1185">Reference proteome</keyword>
<proteinExistence type="predicted"/>
<sequence>MVVDRRVRKTQAAIKDAFIHLLEEKDLDHITVSDITEAADINRGTFYLHYEDKYILLESMEDEYAKQLYDLTRFRVNIKNTDSPEAFNKEFSETIMKNVITHIAENMDFYRVILTLDRRSKLEEKIRDIIKENLMDQADENNNIAGIPVEYFHSYVTGSMISVIKYWVQDDNRMDVDTLIKYVSRIVFNGPLRLVAGSHNGEVWE</sequence>
<dbReference type="OrthoDB" id="9810250at2"/>
<dbReference type="Pfam" id="PF14278">
    <property type="entry name" value="TetR_C_8"/>
    <property type="match status" value="1"/>
</dbReference>
<gene>
    <name evidence="2" type="ORF">SPI02_11150</name>
</gene>
<name>A0A239TIE6_9STAP</name>
<evidence type="ECO:0000256" key="1">
    <source>
        <dbReference type="ARBA" id="ARBA00023125"/>
    </source>
</evidence>
<dbReference type="SUPFAM" id="SSF46689">
    <property type="entry name" value="Homeodomain-like"/>
    <property type="match status" value="1"/>
</dbReference>
<dbReference type="RefSeq" id="WP_095103161.1">
    <property type="nucleotide sequence ID" value="NZ_BKAR01000011.1"/>
</dbReference>
<protein>
    <submittedName>
        <fullName evidence="2">TetR family transcriptional regulator</fullName>
    </submittedName>
</protein>
<reference evidence="2 3" key="1">
    <citation type="submission" date="2019-07" db="EMBL/GenBank/DDBJ databases">
        <title>Whole genome shotgun sequence of Staphylococcus piscifermentans NBRC 109625.</title>
        <authorList>
            <person name="Hosoyama A."/>
            <person name="Uohara A."/>
            <person name="Ohji S."/>
            <person name="Ichikawa N."/>
        </authorList>
    </citation>
    <scope>NUCLEOTIDE SEQUENCE [LARGE SCALE GENOMIC DNA]</scope>
    <source>
        <strain evidence="2 3">NBRC 109625</strain>
    </source>
</reference>
<dbReference type="Pfam" id="PF00440">
    <property type="entry name" value="TetR_N"/>
    <property type="match status" value="1"/>
</dbReference>
<dbReference type="PROSITE" id="PS50977">
    <property type="entry name" value="HTH_TETR_2"/>
    <property type="match status" value="1"/>
</dbReference>
<evidence type="ECO:0000313" key="2">
    <source>
        <dbReference type="EMBL" id="GEP84530.1"/>
    </source>
</evidence>
<organism evidence="2 3">
    <name type="scientific">Staphylococcus piscifermentans</name>
    <dbReference type="NCBI Taxonomy" id="70258"/>
    <lineage>
        <taxon>Bacteria</taxon>
        <taxon>Bacillati</taxon>
        <taxon>Bacillota</taxon>
        <taxon>Bacilli</taxon>
        <taxon>Bacillales</taxon>
        <taxon>Staphylococcaceae</taxon>
        <taxon>Staphylococcus</taxon>
    </lineage>
</organism>
<dbReference type="InterPro" id="IPR036271">
    <property type="entry name" value="Tet_transcr_reg_TetR-rel_C_sf"/>
</dbReference>
<dbReference type="PANTHER" id="PTHR43479">
    <property type="entry name" value="ACREF/ENVCD OPERON REPRESSOR-RELATED"/>
    <property type="match status" value="1"/>
</dbReference>
<dbReference type="GO" id="GO:0003677">
    <property type="term" value="F:DNA binding"/>
    <property type="evidence" value="ECO:0007669"/>
    <property type="project" value="UniProtKB-UniRule"/>
</dbReference>
<evidence type="ECO:0000313" key="3">
    <source>
        <dbReference type="Proteomes" id="UP000321736"/>
    </source>
</evidence>
<keyword evidence="1" id="KW-0238">DNA-binding</keyword>